<dbReference type="PANTHER" id="PTHR43272:SF11">
    <property type="entry name" value="AMP-DEPENDENT SYNTHETASE_LIGASE DOMAIN-CONTAINING PROTEIN"/>
    <property type="match status" value="1"/>
</dbReference>
<keyword evidence="1" id="KW-0175">Coiled coil</keyword>
<feature type="region of interest" description="Disordered" evidence="2">
    <location>
        <begin position="736"/>
        <end position="760"/>
    </location>
</feature>
<feature type="coiled-coil region" evidence="1">
    <location>
        <begin position="880"/>
        <end position="914"/>
    </location>
</feature>
<sequence>MTDVLRLGQCHDMRQVYLNIPARAPAPTLSPYLQLYELNADLTALQNYRLAAAQWPTQPHLSFRNGLATTGVPVPVYRSITYRESNAAVNRLAAALKYIGLGPQRKIGIFSSTCPLLLLLDYAVMALGGVSVIIPASLPYDHLIYAINYGGLQAILTQGQFVSTLMGVAHKCPALSLVVTLDSLPNDTETFPEALLVYAYLSGRQHLTYQIQDSELSLSENVLDRSFFVDLTEKTCEPFDEVRSEVKSFLAEERQETRATTGANVTGCSVDDSDDELDRRKLSNHVAHFNNISPYSPSALGIPEHLVTPGMERLMAIRSQLNDFQSRFTSPLTALQISQLVQAASYSDEIPQELFNLVAHLRLKGTSLELAKDTIGRPYFPGKLEQLNILPLDYLLETTRFEPFTAQNDYPAQLTDVSTIIYGDVGLESKFAFLEYYFGDTVTNSSTKRKSHRRPKGTGSEGFGLSNLKNLGPLGNFTNLVTQNPVRAVVYTHRSFMSAIRSTFVNHLPYAHAEFVKGRSNYFCHLPFSDPFERLMEHGCTARGYQLSFYSGRFQNLFVDLYLSKPTVFAGPPRFFSKLHSYIVDYLNQAAVARRNAFEKTYAVRLAKLTTIYSATRRALRLEGRLGRIQYLENQIQHQTLPRTKFSDGTSDVERTPDSHERSASRKVVKNQLITPLSEAKVLRSLARTAEELSDIGATASDARYSLSEQQEAPPLTYMTGDTKPKLNTLIYHSRGLLTPTKKDKEKHDPSSTAEGPIHQVLSLETLAHKRAGGVSDETAQSRISQIKSPLSREAMPPVPFRGTSGVCADTLGLVDMDPDLNPSESHTDPSKLWNVPSESHSEGLFCKKNHLYNSFGAFSDATTGCQPPPVSQEHEMLKHKELQKMQKKIQRSIQKASREKDAVLRELKKMQIERNLKEALKPTSLAESPAIGRIQSMFGGMLEHLISNGTRLEEQTLTFLTTVLGCYGSCTSTYDELSGGGVYSMSQEKGPNGCMGRPGVGMSCRILDLSEGWFPETIAHMVLRVVFPNLHIKNPKLYNKHFTDLLGRISNVMPKLADTLQGELCLRGDMVALGYYCGDPLYEFTQKATSVQHVPAHENMSIHSVQASPFLVSSQNPETPQMDSSATAYELARSDTARSQTIARRNSVKLGVSPVDMGKPLPSMRYNIGGLPGISTLTSPNGVEIRDESTYSESESSNSSLPRFLPTSNLSMTTNPFSGSFNRHYTRYVSSHQLRLQDYRSQKKTDSTIETIHTLKTRTFEQQTNEGPNIESIVSSDPGMILEGVSTTSGMCWPDRLPAKTGASTAADIIMDGEFLGINKGGIGGSTADMLEVYGSLSDSFKDSDSTSERSFSSIPILVGSIADAVIDVLDEDSYFHTAELVEVNREDGQIIFKTTIRAYLDRHLCPIIEAFLKEFKLKVLACDTVEQMAEDLSAMLLREGLLPMTKEELIERFSRPAKVSKDDWPIGKLAALTVRNNICKGLNMWVRLSGGHCMNVGFIENVLVHDIFYVIDLLIYAFEGATRPLAFVCVKGDALLEAMQRGGLALASTGDVDYKSTKLTNARTIIYTILNRLSGEEKKTFERFMRGGSNVDTSKTHVTTKHCSFVCNADNSKIINYIRADFRSILRVRKLPRYFAPQQIVYMINSDSMLTAAEFRGYTGKRDRHAFLQHFAADIRKYHQDERVSSLKL</sequence>
<dbReference type="SUPFAM" id="SSF56801">
    <property type="entry name" value="Acetyl-CoA synthetase-like"/>
    <property type="match status" value="1"/>
</dbReference>
<dbReference type="Proteomes" id="UP000315496">
    <property type="component" value="Chromosome 3"/>
</dbReference>
<feature type="compositionally biased region" description="Basic and acidic residues" evidence="2">
    <location>
        <begin position="652"/>
        <end position="664"/>
    </location>
</feature>
<organism evidence="4 5">
    <name type="scientific">Giardia muris</name>
    <dbReference type="NCBI Taxonomy" id="5742"/>
    <lineage>
        <taxon>Eukaryota</taxon>
        <taxon>Metamonada</taxon>
        <taxon>Diplomonadida</taxon>
        <taxon>Hexamitidae</taxon>
        <taxon>Giardiinae</taxon>
        <taxon>Giardia</taxon>
    </lineage>
</organism>
<protein>
    <submittedName>
        <fullName evidence="4">AMP-binding enzyme</fullName>
    </submittedName>
</protein>
<dbReference type="Pfam" id="PF00501">
    <property type="entry name" value="AMP-binding"/>
    <property type="match status" value="1"/>
</dbReference>
<dbReference type="InterPro" id="IPR000873">
    <property type="entry name" value="AMP-dep_synth/lig_dom"/>
</dbReference>
<proteinExistence type="predicted"/>
<feature type="compositionally biased region" description="Basic and acidic residues" evidence="2">
    <location>
        <begin position="741"/>
        <end position="750"/>
    </location>
</feature>
<feature type="region of interest" description="Disordered" evidence="2">
    <location>
        <begin position="643"/>
        <end position="667"/>
    </location>
</feature>
<feature type="region of interest" description="Disordered" evidence="2">
    <location>
        <begin position="1187"/>
        <end position="1209"/>
    </location>
</feature>
<dbReference type="PANTHER" id="PTHR43272">
    <property type="entry name" value="LONG-CHAIN-FATTY-ACID--COA LIGASE"/>
    <property type="match status" value="1"/>
</dbReference>
<evidence type="ECO:0000256" key="2">
    <source>
        <dbReference type="SAM" id="MobiDB-lite"/>
    </source>
</evidence>
<dbReference type="InterPro" id="IPR042099">
    <property type="entry name" value="ANL_N_sf"/>
</dbReference>
<dbReference type="GO" id="GO:0004467">
    <property type="term" value="F:long-chain fatty acid-CoA ligase activity"/>
    <property type="evidence" value="ECO:0007669"/>
    <property type="project" value="TreeGrafter"/>
</dbReference>
<comment type="caution">
    <text evidence="4">The sequence shown here is derived from an EMBL/GenBank/DDBJ whole genome shotgun (WGS) entry which is preliminary data.</text>
</comment>
<dbReference type="EMBL" id="VDLU01000003">
    <property type="protein sequence ID" value="TNJ27804.1"/>
    <property type="molecule type" value="Genomic_DNA"/>
</dbReference>
<name>A0A4Z1SPP8_GIAMU</name>
<feature type="compositionally biased region" description="Polar residues" evidence="2">
    <location>
        <begin position="778"/>
        <end position="789"/>
    </location>
</feature>
<evidence type="ECO:0000313" key="4">
    <source>
        <dbReference type="EMBL" id="TNJ27804.1"/>
    </source>
</evidence>
<evidence type="ECO:0000313" key="5">
    <source>
        <dbReference type="Proteomes" id="UP000315496"/>
    </source>
</evidence>
<feature type="domain" description="AMP-dependent synthetase/ligase" evidence="3">
    <location>
        <begin position="55"/>
        <end position="189"/>
    </location>
</feature>
<reference evidence="4 5" key="1">
    <citation type="submission" date="2019-05" db="EMBL/GenBank/DDBJ databases">
        <title>The compact genome of Giardia muris reveals important steps in the evolution of intestinal protozoan parasites.</title>
        <authorList>
            <person name="Xu F."/>
            <person name="Jimenez-Gonzalez A."/>
            <person name="Einarsson E."/>
            <person name="Astvaldsson A."/>
            <person name="Peirasmaki D."/>
            <person name="Eckmann L."/>
            <person name="Andersson J.O."/>
            <person name="Svard S.G."/>
            <person name="Jerlstrom-Hultqvist J."/>
        </authorList>
    </citation>
    <scope>NUCLEOTIDE SEQUENCE [LARGE SCALE GENOMIC DNA]</scope>
    <source>
        <strain evidence="4 5">Roberts-Thomson</strain>
    </source>
</reference>
<evidence type="ECO:0000256" key="1">
    <source>
        <dbReference type="SAM" id="Coils"/>
    </source>
</evidence>
<accession>A0A4Z1SPP8</accession>
<dbReference type="VEuPathDB" id="GiardiaDB:GMRT_12196"/>
<dbReference type="GO" id="GO:0005783">
    <property type="term" value="C:endoplasmic reticulum"/>
    <property type="evidence" value="ECO:0007669"/>
    <property type="project" value="TreeGrafter"/>
</dbReference>
<gene>
    <name evidence="4" type="ORF">GMRT_12196</name>
</gene>
<dbReference type="OrthoDB" id="10253115at2759"/>
<feature type="compositionally biased region" description="Low complexity" evidence="2">
    <location>
        <begin position="1192"/>
        <end position="1201"/>
    </location>
</feature>
<keyword evidence="5" id="KW-1185">Reference proteome</keyword>
<feature type="region of interest" description="Disordered" evidence="2">
    <location>
        <begin position="772"/>
        <end position="803"/>
    </location>
</feature>
<dbReference type="Gene3D" id="3.40.50.12780">
    <property type="entry name" value="N-terminal domain of ligase-like"/>
    <property type="match status" value="1"/>
</dbReference>
<evidence type="ECO:0000259" key="3">
    <source>
        <dbReference type="Pfam" id="PF00501"/>
    </source>
</evidence>
<dbReference type="GO" id="GO:0016020">
    <property type="term" value="C:membrane"/>
    <property type="evidence" value="ECO:0007669"/>
    <property type="project" value="TreeGrafter"/>
</dbReference>